<organism evidence="4 5">
    <name type="scientific">Streptomyces coryli</name>
    <dbReference type="NCBI Taxonomy" id="1128680"/>
    <lineage>
        <taxon>Bacteria</taxon>
        <taxon>Bacillati</taxon>
        <taxon>Actinomycetota</taxon>
        <taxon>Actinomycetes</taxon>
        <taxon>Kitasatosporales</taxon>
        <taxon>Streptomycetaceae</taxon>
        <taxon>Streptomyces</taxon>
    </lineage>
</organism>
<keyword evidence="3" id="KW-0732">Signal</keyword>
<evidence type="ECO:0000256" key="1">
    <source>
        <dbReference type="ARBA" id="ARBA00004370"/>
    </source>
</evidence>
<keyword evidence="5" id="KW-1185">Reference proteome</keyword>
<name>A0A6G4U2P0_9ACTN</name>
<proteinExistence type="predicted"/>
<gene>
    <name evidence="4" type="ORF">G5C51_19020</name>
</gene>
<comment type="caution">
    <text evidence="4">The sequence shown here is derived from an EMBL/GenBank/DDBJ whole genome shotgun (WGS) entry which is preliminary data.</text>
</comment>
<feature type="chain" id="PRO_5026155661" description="Secreted protein" evidence="3">
    <location>
        <begin position="27"/>
        <end position="164"/>
    </location>
</feature>
<evidence type="ECO:0000256" key="3">
    <source>
        <dbReference type="SAM" id="SignalP"/>
    </source>
</evidence>
<dbReference type="Proteomes" id="UP000481583">
    <property type="component" value="Unassembled WGS sequence"/>
</dbReference>
<keyword evidence="2" id="KW-0472">Membrane</keyword>
<evidence type="ECO:0008006" key="6">
    <source>
        <dbReference type="Google" id="ProtNLM"/>
    </source>
</evidence>
<evidence type="ECO:0000256" key="2">
    <source>
        <dbReference type="ARBA" id="ARBA00023136"/>
    </source>
</evidence>
<dbReference type="PANTHER" id="PTHR37042:SF4">
    <property type="entry name" value="OUTER MEMBRANE PROTEIN RV1973"/>
    <property type="match status" value="1"/>
</dbReference>
<dbReference type="PANTHER" id="PTHR37042">
    <property type="entry name" value="OUTER MEMBRANE PROTEIN RV1973"/>
    <property type="match status" value="1"/>
</dbReference>
<dbReference type="AlphaFoldDB" id="A0A6G4U2P0"/>
<evidence type="ECO:0000313" key="5">
    <source>
        <dbReference type="Proteomes" id="UP000481583"/>
    </source>
</evidence>
<dbReference type="EMBL" id="JAAKZV010000079">
    <property type="protein sequence ID" value="NGN65976.1"/>
    <property type="molecule type" value="Genomic_DNA"/>
</dbReference>
<accession>A0A6G4U2P0</accession>
<comment type="subcellular location">
    <subcellularLocation>
        <location evidence="1">Membrane</location>
    </subcellularLocation>
</comment>
<feature type="signal peptide" evidence="3">
    <location>
        <begin position="1"/>
        <end position="26"/>
    </location>
</feature>
<evidence type="ECO:0000313" key="4">
    <source>
        <dbReference type="EMBL" id="NGN65976.1"/>
    </source>
</evidence>
<dbReference type="RefSeq" id="WP_165238915.1">
    <property type="nucleotide sequence ID" value="NZ_JAAKZV010000079.1"/>
</dbReference>
<dbReference type="GO" id="GO:0016020">
    <property type="term" value="C:membrane"/>
    <property type="evidence" value="ECO:0007669"/>
    <property type="project" value="UniProtKB-SubCell"/>
</dbReference>
<reference evidence="4 5" key="1">
    <citation type="submission" date="2020-02" db="EMBL/GenBank/DDBJ databases">
        <title>Whole-genome analyses of novel actinobacteria.</title>
        <authorList>
            <person name="Sahin N."/>
        </authorList>
    </citation>
    <scope>NUCLEOTIDE SEQUENCE [LARGE SCALE GENOMIC DNA]</scope>
    <source>
        <strain evidence="4 5">A7024</strain>
    </source>
</reference>
<protein>
    <recommendedName>
        <fullName evidence="6">Secreted protein</fullName>
    </recommendedName>
</protein>
<sequence>MRLAFRLLLVLSFAFTGFAGWTYAQARSDDDLSFAKTRDAALNAARTHIATLNSMDGERIGDGVRRWRAASTGALEAEIGRNGTKSAKVLAQEGTTARGTVTDAALTDLDARAGTATAIATVRVEVEPRGGDAKTDRKRFQADLERTKSGWKLASLGAVAVGRR</sequence>